<evidence type="ECO:0000256" key="8">
    <source>
        <dbReference type="ARBA" id="ARBA00023004"/>
    </source>
</evidence>
<dbReference type="GO" id="GO:0016020">
    <property type="term" value="C:membrane"/>
    <property type="evidence" value="ECO:0007669"/>
    <property type="project" value="UniProtKB-SubCell"/>
</dbReference>
<gene>
    <name evidence="13" type="ORF">A3F83_02665</name>
</gene>
<dbReference type="InterPro" id="IPR016174">
    <property type="entry name" value="Di-haem_cyt_TM"/>
</dbReference>
<comment type="caution">
    <text evidence="13">The sequence shown here is derived from an EMBL/GenBank/DDBJ whole genome shotgun (WGS) entry which is preliminary data.</text>
</comment>
<evidence type="ECO:0000256" key="5">
    <source>
        <dbReference type="ARBA" id="ARBA00022723"/>
    </source>
</evidence>
<feature type="transmembrane region" description="Helical" evidence="10">
    <location>
        <begin position="246"/>
        <end position="265"/>
    </location>
</feature>
<dbReference type="PROSITE" id="PS51002">
    <property type="entry name" value="CYTB_NTER"/>
    <property type="match status" value="1"/>
</dbReference>
<keyword evidence="9 10" id="KW-0472">Membrane</keyword>
<evidence type="ECO:0000256" key="7">
    <source>
        <dbReference type="ARBA" id="ARBA00022989"/>
    </source>
</evidence>
<organism evidence="13 14">
    <name type="scientific">Candidatus Glassbacteria bacterium RIFCSPLOWO2_12_FULL_58_11</name>
    <dbReference type="NCBI Taxonomy" id="1817867"/>
    <lineage>
        <taxon>Bacteria</taxon>
        <taxon>Candidatus Glassiibacteriota</taxon>
    </lineage>
</organism>
<comment type="subcellular location">
    <subcellularLocation>
        <location evidence="1">Membrane</location>
        <topology evidence="1">Multi-pass membrane protein</topology>
    </subcellularLocation>
</comment>
<evidence type="ECO:0000256" key="6">
    <source>
        <dbReference type="ARBA" id="ARBA00022982"/>
    </source>
</evidence>
<dbReference type="InterPro" id="IPR005797">
    <property type="entry name" value="Cyt_b/b6_N"/>
</dbReference>
<keyword evidence="2" id="KW-0813">Transport</keyword>
<evidence type="ECO:0000259" key="12">
    <source>
        <dbReference type="PROSITE" id="PS51003"/>
    </source>
</evidence>
<feature type="transmembrane region" description="Helical" evidence="10">
    <location>
        <begin position="125"/>
        <end position="145"/>
    </location>
</feature>
<keyword evidence="3" id="KW-0349">Heme</keyword>
<dbReference type="AlphaFoldDB" id="A0A1F5YWS1"/>
<sequence>MPLKKYYDQAYGWVNERIDVDGIIGFMRHKEVPISTHSIWYYFGGISLFLFLVQVTSGILLLMYYRPGPESSYESLQFLVSKVHFGWLVRDLHSWSANLMVLCVFIHMFSVFFMKSYRKPREMTWMSGMVLLGLCLGFGFSGYLLPWNELSFFATKVGTDMAGSLPAVGDFIVRVIRGGPDVTGATLSRFFGIHVAVLPGIFTLVLAFHLFLLQRQGMSQPLSWDKLPAGEKKTMPFFPNFVLRELMFWMFALAVINALAVFFPWELGVKADPFASAPAGIKPEWYFMFMFQTLKFLPPTIGSIEGELVGLAVFSLGGLLWLTLPLWDRWTGTDAAKARYISWIGVAIVGFIIVMTMIGYALS</sequence>
<dbReference type="Proteomes" id="UP000179129">
    <property type="component" value="Unassembled WGS sequence"/>
</dbReference>
<dbReference type="SUPFAM" id="SSF81648">
    <property type="entry name" value="a domain/subunit of cytochrome bc1 complex (Ubiquinol-cytochrome c reductase)"/>
    <property type="match status" value="1"/>
</dbReference>
<evidence type="ECO:0000313" key="14">
    <source>
        <dbReference type="Proteomes" id="UP000179129"/>
    </source>
</evidence>
<dbReference type="InterPro" id="IPR036150">
    <property type="entry name" value="Cyt_b/b6_C_sf"/>
</dbReference>
<feature type="domain" description="Cytochrome b/b6 N-terminal region profile" evidence="11">
    <location>
        <begin position="10"/>
        <end position="222"/>
    </location>
</feature>
<dbReference type="InterPro" id="IPR027387">
    <property type="entry name" value="Cytb/b6-like_sf"/>
</dbReference>
<dbReference type="Pfam" id="PF00033">
    <property type="entry name" value="Cytochrome_B"/>
    <property type="match status" value="1"/>
</dbReference>
<dbReference type="PANTHER" id="PTHR19271">
    <property type="entry name" value="CYTOCHROME B"/>
    <property type="match status" value="1"/>
</dbReference>
<keyword evidence="5" id="KW-0479">Metal-binding</keyword>
<dbReference type="GO" id="GO:0016491">
    <property type="term" value="F:oxidoreductase activity"/>
    <property type="evidence" value="ECO:0007669"/>
    <property type="project" value="InterPro"/>
</dbReference>
<keyword evidence="7 10" id="KW-1133">Transmembrane helix</keyword>
<feature type="transmembrane region" description="Helical" evidence="10">
    <location>
        <begin position="95"/>
        <end position="113"/>
    </location>
</feature>
<feature type="transmembrane region" description="Helical" evidence="10">
    <location>
        <begin position="190"/>
        <end position="213"/>
    </location>
</feature>
<dbReference type="STRING" id="1817867.A3F83_02665"/>
<feature type="transmembrane region" description="Helical" evidence="10">
    <location>
        <begin position="308"/>
        <end position="328"/>
    </location>
</feature>
<reference evidence="13 14" key="1">
    <citation type="journal article" date="2016" name="Nat. Commun.">
        <title>Thousands of microbial genomes shed light on interconnected biogeochemical processes in an aquifer system.</title>
        <authorList>
            <person name="Anantharaman K."/>
            <person name="Brown C.T."/>
            <person name="Hug L.A."/>
            <person name="Sharon I."/>
            <person name="Castelle C.J."/>
            <person name="Probst A.J."/>
            <person name="Thomas B.C."/>
            <person name="Singh A."/>
            <person name="Wilkins M.J."/>
            <person name="Karaoz U."/>
            <person name="Brodie E.L."/>
            <person name="Williams K.H."/>
            <person name="Hubbard S.S."/>
            <person name="Banfield J.F."/>
        </authorList>
    </citation>
    <scope>NUCLEOTIDE SEQUENCE [LARGE SCALE GENOMIC DNA]</scope>
</reference>
<name>A0A1F5YWS1_9BACT</name>
<evidence type="ECO:0000256" key="10">
    <source>
        <dbReference type="SAM" id="Phobius"/>
    </source>
</evidence>
<dbReference type="Gene3D" id="1.20.810.10">
    <property type="entry name" value="Cytochrome Bc1 Complex, Chain C"/>
    <property type="match status" value="1"/>
</dbReference>
<dbReference type="PROSITE" id="PS51003">
    <property type="entry name" value="CYTB_CTER"/>
    <property type="match status" value="1"/>
</dbReference>
<evidence type="ECO:0000313" key="13">
    <source>
        <dbReference type="EMBL" id="OGG04640.1"/>
    </source>
</evidence>
<accession>A0A1F5YWS1</accession>
<dbReference type="GO" id="GO:0046872">
    <property type="term" value="F:metal ion binding"/>
    <property type="evidence" value="ECO:0007669"/>
    <property type="project" value="UniProtKB-KW"/>
</dbReference>
<evidence type="ECO:0000256" key="4">
    <source>
        <dbReference type="ARBA" id="ARBA00022692"/>
    </source>
</evidence>
<keyword evidence="4 10" id="KW-0812">Transmembrane</keyword>
<feature type="transmembrane region" description="Helical" evidence="10">
    <location>
        <begin position="39"/>
        <end position="65"/>
    </location>
</feature>
<evidence type="ECO:0000256" key="3">
    <source>
        <dbReference type="ARBA" id="ARBA00022617"/>
    </source>
</evidence>
<dbReference type="GO" id="GO:0009055">
    <property type="term" value="F:electron transfer activity"/>
    <property type="evidence" value="ECO:0007669"/>
    <property type="project" value="InterPro"/>
</dbReference>
<evidence type="ECO:0000256" key="1">
    <source>
        <dbReference type="ARBA" id="ARBA00004141"/>
    </source>
</evidence>
<proteinExistence type="predicted"/>
<evidence type="ECO:0000256" key="2">
    <source>
        <dbReference type="ARBA" id="ARBA00022448"/>
    </source>
</evidence>
<dbReference type="SUPFAM" id="SSF81342">
    <property type="entry name" value="Transmembrane di-heme cytochromes"/>
    <property type="match status" value="1"/>
</dbReference>
<dbReference type="InterPro" id="IPR005798">
    <property type="entry name" value="Cyt_b/b6_C"/>
</dbReference>
<feature type="transmembrane region" description="Helical" evidence="10">
    <location>
        <begin position="340"/>
        <end position="362"/>
    </location>
</feature>
<keyword evidence="6" id="KW-0249">Electron transport</keyword>
<dbReference type="Pfam" id="PF00032">
    <property type="entry name" value="Cytochrom_B_C"/>
    <property type="match status" value="1"/>
</dbReference>
<dbReference type="GO" id="GO:0022904">
    <property type="term" value="P:respiratory electron transport chain"/>
    <property type="evidence" value="ECO:0007669"/>
    <property type="project" value="InterPro"/>
</dbReference>
<feature type="domain" description="Cytochrome b/b6 C-terminal region profile" evidence="12">
    <location>
        <begin position="227"/>
        <end position="363"/>
    </location>
</feature>
<protein>
    <submittedName>
        <fullName evidence="13">Cytochrome bc complex cytochrome b subunit</fullName>
    </submittedName>
</protein>
<keyword evidence="8" id="KW-0408">Iron</keyword>
<dbReference type="EMBL" id="MFIX01000108">
    <property type="protein sequence ID" value="OGG04640.1"/>
    <property type="molecule type" value="Genomic_DNA"/>
</dbReference>
<evidence type="ECO:0000259" key="11">
    <source>
        <dbReference type="PROSITE" id="PS51002"/>
    </source>
</evidence>
<dbReference type="PANTHER" id="PTHR19271:SF16">
    <property type="entry name" value="CYTOCHROME B"/>
    <property type="match status" value="1"/>
</dbReference>
<evidence type="ECO:0000256" key="9">
    <source>
        <dbReference type="ARBA" id="ARBA00023136"/>
    </source>
</evidence>